<proteinExistence type="predicted"/>
<dbReference type="PANTHER" id="PTHR36115:SF4">
    <property type="entry name" value="MEMBRANE PROTEIN"/>
    <property type="match status" value="1"/>
</dbReference>
<evidence type="ECO:0000256" key="1">
    <source>
        <dbReference type="ARBA" id="ARBA00004651"/>
    </source>
</evidence>
<keyword evidence="5 6" id="KW-0472">Membrane</keyword>
<dbReference type="AlphaFoldDB" id="A0A4R9K3N7"/>
<comment type="subcellular location">
    <subcellularLocation>
        <location evidence="1">Cell membrane</location>
        <topology evidence="1">Multi-pass membrane protein</topology>
    </subcellularLocation>
</comment>
<dbReference type="RefSeq" id="WP_135649836.1">
    <property type="nucleotide sequence ID" value="NZ_RQGF01000028.1"/>
</dbReference>
<dbReference type="InterPro" id="IPR051791">
    <property type="entry name" value="Pra-immunoreactive"/>
</dbReference>
<dbReference type="OrthoDB" id="325176at2"/>
<evidence type="ECO:0000313" key="9">
    <source>
        <dbReference type="Proteomes" id="UP000297762"/>
    </source>
</evidence>
<keyword evidence="2" id="KW-1003">Cell membrane</keyword>
<dbReference type="Pfam" id="PF06271">
    <property type="entry name" value="RDD"/>
    <property type="match status" value="1"/>
</dbReference>
<organism evidence="8 9">
    <name type="scientific">Leptospira sarikeiensis</name>
    <dbReference type="NCBI Taxonomy" id="2484943"/>
    <lineage>
        <taxon>Bacteria</taxon>
        <taxon>Pseudomonadati</taxon>
        <taxon>Spirochaetota</taxon>
        <taxon>Spirochaetia</taxon>
        <taxon>Leptospirales</taxon>
        <taxon>Leptospiraceae</taxon>
        <taxon>Leptospira</taxon>
    </lineage>
</organism>
<dbReference type="Proteomes" id="UP000297762">
    <property type="component" value="Unassembled WGS sequence"/>
</dbReference>
<protein>
    <submittedName>
        <fullName evidence="8">RDD family protein</fullName>
    </submittedName>
</protein>
<keyword evidence="3 6" id="KW-0812">Transmembrane</keyword>
<evidence type="ECO:0000259" key="7">
    <source>
        <dbReference type="Pfam" id="PF06271"/>
    </source>
</evidence>
<dbReference type="GO" id="GO:0005886">
    <property type="term" value="C:plasma membrane"/>
    <property type="evidence" value="ECO:0007669"/>
    <property type="project" value="UniProtKB-SubCell"/>
</dbReference>
<dbReference type="PANTHER" id="PTHR36115">
    <property type="entry name" value="PROLINE-RICH ANTIGEN HOMOLOG-RELATED"/>
    <property type="match status" value="1"/>
</dbReference>
<reference evidence="8" key="1">
    <citation type="journal article" date="2019" name="PLoS Negl. Trop. Dis.">
        <title>Revisiting the worldwide diversity of Leptospira species in the environment.</title>
        <authorList>
            <person name="Vincent A.T."/>
            <person name="Schiettekatte O."/>
            <person name="Bourhy P."/>
            <person name="Veyrier F.J."/>
            <person name="Picardeau M."/>
        </authorList>
    </citation>
    <scope>NUCLEOTIDE SEQUENCE [LARGE SCALE GENOMIC DNA]</scope>
    <source>
        <strain evidence="8">201702455</strain>
    </source>
</reference>
<evidence type="ECO:0000256" key="5">
    <source>
        <dbReference type="ARBA" id="ARBA00023136"/>
    </source>
</evidence>
<feature type="transmembrane region" description="Helical" evidence="6">
    <location>
        <begin position="24"/>
        <end position="46"/>
    </location>
</feature>
<evidence type="ECO:0000256" key="2">
    <source>
        <dbReference type="ARBA" id="ARBA00022475"/>
    </source>
</evidence>
<sequence length="198" mass="23044">MRNIFKKINIEDQSLQYASLSRRIYAQFLDFLILCPILIPQILVFYYHDKTVYQIFPFYTALHSLLYIGYRFVMHSLYGRTFGKAFAGIIVLDSGNRPLGWVRSFIRVLPEFLLSLITILSAVNDSRIFMEHQAEMEGVPLAVVLRMQNKLNPLDNITFWDSVLYYGLSVLCILLSHKKTALHDLFAGSRVLRYKNHS</sequence>
<name>A0A4R9K3N7_9LEPT</name>
<comment type="caution">
    <text evidence="8">The sequence shown here is derived from an EMBL/GenBank/DDBJ whole genome shotgun (WGS) entry which is preliminary data.</text>
</comment>
<feature type="transmembrane region" description="Helical" evidence="6">
    <location>
        <begin position="52"/>
        <end position="70"/>
    </location>
</feature>
<keyword evidence="4 6" id="KW-1133">Transmembrane helix</keyword>
<dbReference type="InterPro" id="IPR010432">
    <property type="entry name" value="RDD"/>
</dbReference>
<evidence type="ECO:0000256" key="3">
    <source>
        <dbReference type="ARBA" id="ARBA00022692"/>
    </source>
</evidence>
<evidence type="ECO:0000256" key="6">
    <source>
        <dbReference type="SAM" id="Phobius"/>
    </source>
</evidence>
<dbReference type="EMBL" id="RQGF01000028">
    <property type="protein sequence ID" value="TGL60666.1"/>
    <property type="molecule type" value="Genomic_DNA"/>
</dbReference>
<evidence type="ECO:0000256" key="4">
    <source>
        <dbReference type="ARBA" id="ARBA00022989"/>
    </source>
</evidence>
<evidence type="ECO:0000313" key="8">
    <source>
        <dbReference type="EMBL" id="TGL60666.1"/>
    </source>
</evidence>
<gene>
    <name evidence="8" type="ORF">EHQ64_12625</name>
</gene>
<feature type="domain" description="RDD" evidence="7">
    <location>
        <begin position="17"/>
        <end position="188"/>
    </location>
</feature>
<keyword evidence="9" id="KW-1185">Reference proteome</keyword>
<accession>A0A4R9K3N7</accession>